<organism evidence="3 4">
    <name type="scientific">Triparma laevis f. longispina</name>
    <dbReference type="NCBI Taxonomy" id="1714387"/>
    <lineage>
        <taxon>Eukaryota</taxon>
        <taxon>Sar</taxon>
        <taxon>Stramenopiles</taxon>
        <taxon>Ochrophyta</taxon>
        <taxon>Bolidophyceae</taxon>
        <taxon>Parmales</taxon>
        <taxon>Triparmaceae</taxon>
        <taxon>Triparma</taxon>
    </lineage>
</organism>
<feature type="region of interest" description="Disordered" evidence="1">
    <location>
        <begin position="462"/>
        <end position="486"/>
    </location>
</feature>
<sequence length="647" mass="71081">MVELRIAVLDNRYSRQGGFNHVAYVINVICLDQASAKRFAAPTVLEVQRRFREFHSLHSRLTTANSLISSLPFPSRVTLTSTSVRTKRQEKLDSWLKLAYKMCLGNDECLSILYGFLSVSTSGITCTVLGFKELPVSTVAVNSDSDSVDKGGNNNAKTKVFYTVQVTDMDKNEFTIVHRFSEFYELFRKTKKFNNRRLTEGCEFPSRVLGTGGVAAVRVRRQQLEDWLNQLNATYPMTSELQGLVFKFAELDENGFSKGRNRKGKEGKGGRGEVVARRQAERRASAIQVDDEPAEGLNGADFLDEILQDHHEEHERVRRHTFGDGSEIDEIDSMDESATNVGSSKIEGGGSIEPIERLSEAVTVKTSTVPIQIPAAPPPVVISTVGGSGDFAGPNSNISDITKSWTSQPPSAPSSVASSLTDEGEGGEGLGGKKPKKRRSSGKQVVRSIGKGLSKMGLSKKKLFKKKGKGGEETTTATPTDNGQPQTIHDHLEKLEREQEWLGAKELILEFDEMCICSGTSGETARVMLAIILQHSASTRFHELLLHGMEFLYKHTRQEGNIDLKEFSSLGGVAVLCYSLKKNIGQVNHVKNVLNLLHDVSIADSEFKGSLPPYANQTFRDCSLLLGSGGGQWDVHLGALKQIAEEI</sequence>
<name>A0A9W7DXZ6_9STRA</name>
<keyword evidence="4" id="KW-1185">Reference proteome</keyword>
<dbReference type="InterPro" id="IPR036871">
    <property type="entry name" value="PX_dom_sf"/>
</dbReference>
<dbReference type="InterPro" id="IPR001683">
    <property type="entry name" value="PX_dom"/>
</dbReference>
<dbReference type="PANTHER" id="PTHR22775">
    <property type="entry name" value="SORTING NEXIN"/>
    <property type="match status" value="1"/>
</dbReference>
<dbReference type="Gene3D" id="3.30.1520.10">
    <property type="entry name" value="Phox-like domain"/>
    <property type="match status" value="2"/>
</dbReference>
<dbReference type="OrthoDB" id="203288at2759"/>
<feature type="compositionally biased region" description="Low complexity" evidence="1">
    <location>
        <begin position="407"/>
        <end position="419"/>
    </location>
</feature>
<dbReference type="SMART" id="SM00312">
    <property type="entry name" value="PX"/>
    <property type="match status" value="2"/>
</dbReference>
<dbReference type="PROSITE" id="PS50195">
    <property type="entry name" value="PX"/>
    <property type="match status" value="1"/>
</dbReference>
<dbReference type="Pfam" id="PF00787">
    <property type="entry name" value="PX"/>
    <property type="match status" value="2"/>
</dbReference>
<feature type="compositionally biased region" description="Basic and acidic residues" evidence="1">
    <location>
        <begin position="264"/>
        <end position="284"/>
    </location>
</feature>
<feature type="domain" description="PX" evidence="2">
    <location>
        <begin position="2"/>
        <end position="123"/>
    </location>
</feature>
<proteinExistence type="predicted"/>
<evidence type="ECO:0000313" key="3">
    <source>
        <dbReference type="EMBL" id="GMH58938.1"/>
    </source>
</evidence>
<accession>A0A9W7DXZ6</accession>
<feature type="region of interest" description="Disordered" evidence="1">
    <location>
        <begin position="393"/>
        <end position="448"/>
    </location>
</feature>
<dbReference type="EMBL" id="BRXW01000483">
    <property type="protein sequence ID" value="GMH58938.1"/>
    <property type="molecule type" value="Genomic_DNA"/>
</dbReference>
<evidence type="ECO:0000259" key="2">
    <source>
        <dbReference type="PROSITE" id="PS50195"/>
    </source>
</evidence>
<dbReference type="GO" id="GO:0035091">
    <property type="term" value="F:phosphatidylinositol binding"/>
    <property type="evidence" value="ECO:0007669"/>
    <property type="project" value="InterPro"/>
</dbReference>
<feature type="compositionally biased region" description="Polar residues" evidence="1">
    <location>
        <begin position="394"/>
        <end position="406"/>
    </location>
</feature>
<feature type="region of interest" description="Disordered" evidence="1">
    <location>
        <begin position="257"/>
        <end position="287"/>
    </location>
</feature>
<dbReference type="Proteomes" id="UP001165122">
    <property type="component" value="Unassembled WGS sequence"/>
</dbReference>
<evidence type="ECO:0000313" key="4">
    <source>
        <dbReference type="Proteomes" id="UP001165122"/>
    </source>
</evidence>
<feature type="compositionally biased region" description="Polar residues" evidence="1">
    <location>
        <begin position="473"/>
        <end position="486"/>
    </location>
</feature>
<gene>
    <name evidence="3" type="ORF">TrLO_g794</name>
</gene>
<reference evidence="4" key="1">
    <citation type="journal article" date="2023" name="Commun. Biol.">
        <title>Genome analysis of Parmales, the sister group of diatoms, reveals the evolutionary specialization of diatoms from phago-mixotrophs to photoautotrophs.</title>
        <authorList>
            <person name="Ban H."/>
            <person name="Sato S."/>
            <person name="Yoshikawa S."/>
            <person name="Yamada K."/>
            <person name="Nakamura Y."/>
            <person name="Ichinomiya M."/>
            <person name="Sato N."/>
            <person name="Blanc-Mathieu R."/>
            <person name="Endo H."/>
            <person name="Kuwata A."/>
            <person name="Ogata H."/>
        </authorList>
    </citation>
    <scope>NUCLEOTIDE SEQUENCE [LARGE SCALE GENOMIC DNA]</scope>
    <source>
        <strain evidence="4">NIES 3700</strain>
    </source>
</reference>
<protein>
    <recommendedName>
        <fullName evidence="2">PX domain-containing protein</fullName>
    </recommendedName>
</protein>
<dbReference type="AlphaFoldDB" id="A0A9W7DXZ6"/>
<dbReference type="SUPFAM" id="SSF64268">
    <property type="entry name" value="PX domain"/>
    <property type="match status" value="2"/>
</dbReference>
<comment type="caution">
    <text evidence="3">The sequence shown here is derived from an EMBL/GenBank/DDBJ whole genome shotgun (WGS) entry which is preliminary data.</text>
</comment>
<dbReference type="CDD" id="cd06093">
    <property type="entry name" value="PX_domain"/>
    <property type="match status" value="2"/>
</dbReference>
<evidence type="ECO:0000256" key="1">
    <source>
        <dbReference type="SAM" id="MobiDB-lite"/>
    </source>
</evidence>
<dbReference type="PANTHER" id="PTHR22775:SF3">
    <property type="entry name" value="SORTING NEXIN-13"/>
    <property type="match status" value="1"/>
</dbReference>